<name>A0A1X1QZ76_MYCFA</name>
<evidence type="ECO:0000256" key="1">
    <source>
        <dbReference type="SAM" id="MobiDB-lite"/>
    </source>
</evidence>
<feature type="region of interest" description="Disordered" evidence="1">
    <location>
        <begin position="391"/>
        <end position="566"/>
    </location>
</feature>
<dbReference type="RefSeq" id="WP_133055206.1">
    <property type="nucleotide sequence ID" value="NZ_AP022603.1"/>
</dbReference>
<feature type="compositionally biased region" description="Pro residues" evidence="1">
    <location>
        <begin position="411"/>
        <end position="425"/>
    </location>
</feature>
<dbReference type="STRING" id="1793.AWC04_19530"/>
<gene>
    <name evidence="2" type="ORF">AWC04_19530</name>
</gene>
<accession>A0A1X1QZ76</accession>
<feature type="region of interest" description="Disordered" evidence="1">
    <location>
        <begin position="682"/>
        <end position="770"/>
    </location>
</feature>
<organism evidence="2 3">
    <name type="scientific">Mycolicibacterium fallax</name>
    <name type="common">Mycobacterium fallax</name>
    <dbReference type="NCBI Taxonomy" id="1793"/>
    <lineage>
        <taxon>Bacteria</taxon>
        <taxon>Bacillati</taxon>
        <taxon>Actinomycetota</taxon>
        <taxon>Actinomycetes</taxon>
        <taxon>Mycobacteriales</taxon>
        <taxon>Mycobacteriaceae</taxon>
        <taxon>Mycolicibacterium</taxon>
    </lineage>
</organism>
<dbReference type="Proteomes" id="UP000193484">
    <property type="component" value="Unassembled WGS sequence"/>
</dbReference>
<proteinExistence type="predicted"/>
<feature type="compositionally biased region" description="Basic and acidic residues" evidence="1">
    <location>
        <begin position="542"/>
        <end position="566"/>
    </location>
</feature>
<reference evidence="2 3" key="1">
    <citation type="submission" date="2016-01" db="EMBL/GenBank/DDBJ databases">
        <title>The new phylogeny of the genus Mycobacterium.</title>
        <authorList>
            <person name="Tarcisio F."/>
            <person name="Conor M."/>
            <person name="Antonella G."/>
            <person name="Elisabetta G."/>
            <person name="Giulia F.S."/>
            <person name="Sara T."/>
            <person name="Anna F."/>
            <person name="Clotilde B."/>
            <person name="Roberto B."/>
            <person name="Veronica D.S."/>
            <person name="Fabio R."/>
            <person name="Monica P."/>
            <person name="Olivier J."/>
            <person name="Enrico T."/>
            <person name="Nicola S."/>
        </authorList>
    </citation>
    <scope>NUCLEOTIDE SEQUENCE [LARGE SCALE GENOMIC DNA]</scope>
    <source>
        <strain evidence="2 3">DSM 44179</strain>
    </source>
</reference>
<feature type="compositionally biased region" description="Low complexity" evidence="1">
    <location>
        <begin position="446"/>
        <end position="463"/>
    </location>
</feature>
<dbReference type="OrthoDB" id="4628358at2"/>
<feature type="compositionally biased region" description="Low complexity" evidence="1">
    <location>
        <begin position="511"/>
        <end position="531"/>
    </location>
</feature>
<keyword evidence="3" id="KW-1185">Reference proteome</keyword>
<comment type="caution">
    <text evidence="2">The sequence shown here is derived from an EMBL/GenBank/DDBJ whole genome shotgun (WGS) entry which is preliminary data.</text>
</comment>
<evidence type="ECO:0000313" key="3">
    <source>
        <dbReference type="Proteomes" id="UP000193484"/>
    </source>
</evidence>
<evidence type="ECO:0000313" key="2">
    <source>
        <dbReference type="EMBL" id="ORU96761.1"/>
    </source>
</evidence>
<feature type="compositionally biased region" description="Basic and acidic residues" evidence="1">
    <location>
        <begin position="474"/>
        <end position="501"/>
    </location>
</feature>
<dbReference type="EMBL" id="LQOJ01000073">
    <property type="protein sequence ID" value="ORU96761.1"/>
    <property type="molecule type" value="Genomic_DNA"/>
</dbReference>
<feature type="compositionally biased region" description="Basic and acidic residues" evidence="1">
    <location>
        <begin position="40"/>
        <end position="74"/>
    </location>
</feature>
<feature type="region of interest" description="Disordered" evidence="1">
    <location>
        <begin position="30"/>
        <end position="81"/>
    </location>
</feature>
<protein>
    <submittedName>
        <fullName evidence="2">Uncharacterized protein</fullName>
    </submittedName>
</protein>
<sequence>MLRSEFEAERAAEAREARIRAEAARIFNAQEKAAAAADAKAGKGDAGKKGDGGGKDKGDGAKKGDGKGDGDGKKGAAKAAAADAGDRARGFYRWQRDVGHKLTDATAGKLQQAAVKHDTPGLKKVPIGALQKGFRFVPVAGNVASAVLAVKALNEGRYVDAALGALGAVPGPVGWIGMGLNLLVNDDGGSYNAWAAPDGRNTFTLPGSEEQNVKTADAILTSIQRNLYGYSDGPDGVSWQQGGTVDQPIPLDTPAVKDAVTAWLAGIADAYDAVDQALRNSGEDYFLQYREKLAPTFAAMRALPDQAPLIMAQLKHAADAAGGSHGAFRTANRELRESWAANSGKLDGSTGATRTLEDAVVQNAAKIRAATGSIDGLFTEQLTPLTAVYGARTASNASNEKPKPETKPDTTPAPQPAPTPTPQPKPDSGVDKLLDQLGKQGTPATGNPLGASPLGGSPLSGLGQQTPAPAGLKDLGKQAEEPKKLKDPADDKSKDQRREIRPLTGLDNSRQQQQPAAAAPQPGPAPAAAMPAPGPGTGQSKPEAKAAEAKPETKVDVKGKKGVEFPDPKTAKMAQLLAGADPAKPLSLADAAAQAGLKPPVPGQDLGQQIPPAKSAPGDILVAGDQRFMVLGDGEFYDLQKYDVVGADAVPTQLGERGGYFRLPDAGGGAALGGPVSGPAPADVTYPVPGGAEPAVEPTAVPPLGRSGGDDDGGGGGGGGGGGFTSGGTPGLPTVGKPGTGPANAAETSTGSGGTQPSVAPRRMDPGAVG</sequence>
<feature type="compositionally biased region" description="Gly residues" evidence="1">
    <location>
        <begin position="714"/>
        <end position="730"/>
    </location>
</feature>
<feature type="compositionally biased region" description="Low complexity" evidence="1">
    <location>
        <begin position="692"/>
        <end position="705"/>
    </location>
</feature>
<feature type="compositionally biased region" description="Polar residues" evidence="1">
    <location>
        <begin position="746"/>
        <end position="758"/>
    </location>
</feature>
<dbReference type="AlphaFoldDB" id="A0A1X1QZ76"/>